<reference evidence="1" key="2">
    <citation type="journal article" date="2021" name="Microb. Genom.">
        <title>A genomic epidemiological study shows that prevalence of antimicrobial resistance in Enterobacterales is associated with the livestock host, as well as antimicrobial usage.</title>
        <authorList>
            <person name="AbuOun M."/>
            <person name="Jones H."/>
            <person name="Stubberfield E."/>
            <person name="Gilson D."/>
            <person name="Shaw L.P."/>
            <person name="Hubbard A.T.M."/>
            <person name="Chau K.K."/>
            <person name="Sebra R."/>
            <person name="Peto T.E.A."/>
            <person name="Crook D.W."/>
            <person name="Read D.S."/>
            <person name="Gweon H.S."/>
            <person name="Walker A.S."/>
            <person name="Stoesser N."/>
            <person name="Smith R.P."/>
            <person name="Anjum M.F."/>
            <person name="On Behalf Of The Rehab Consortium."/>
        </authorList>
    </citation>
    <scope>NUCLEOTIDE SEQUENCE</scope>
    <source>
        <strain evidence="2">RHBSTW-00334</strain>
        <strain evidence="1">RHBSTW-00398</strain>
    </source>
</reference>
<gene>
    <name evidence="2" type="ORF">HV164_09800</name>
    <name evidence="1" type="ORF">HV183_13280</name>
</gene>
<protein>
    <submittedName>
        <fullName evidence="1">Uncharacterized protein</fullName>
    </submittedName>
</protein>
<evidence type="ECO:0000313" key="3">
    <source>
        <dbReference type="Proteomes" id="UP000510650"/>
    </source>
</evidence>
<name>A0A7D6V7N1_CITFR</name>
<proteinExistence type="predicted"/>
<evidence type="ECO:0000313" key="2">
    <source>
        <dbReference type="EMBL" id="QLY36796.1"/>
    </source>
</evidence>
<reference evidence="3 4" key="1">
    <citation type="submission" date="2020-06" db="EMBL/GenBank/DDBJ databases">
        <title>REHAB project genomes.</title>
        <authorList>
            <person name="Shaw L.P."/>
        </authorList>
    </citation>
    <scope>NUCLEOTIDE SEQUENCE [LARGE SCALE GENOMIC DNA]</scope>
    <source>
        <strain evidence="4">RHBSTW-00334</strain>
        <strain evidence="3">RHBSTW-00398</strain>
    </source>
</reference>
<dbReference type="RefSeq" id="WP_153880441.1">
    <property type="nucleotide sequence ID" value="NZ_CP055538.1"/>
</dbReference>
<accession>A0A7D6V7N1</accession>
<dbReference type="Proteomes" id="UP000510650">
    <property type="component" value="Chromosome"/>
</dbReference>
<evidence type="ECO:0000313" key="4">
    <source>
        <dbReference type="Proteomes" id="UP000512043"/>
    </source>
</evidence>
<dbReference type="EMBL" id="CP055538">
    <property type="protein sequence ID" value="QLO14332.1"/>
    <property type="molecule type" value="Genomic_DNA"/>
</dbReference>
<evidence type="ECO:0000313" key="1">
    <source>
        <dbReference type="EMBL" id="QLO14332.1"/>
    </source>
</evidence>
<dbReference type="EMBL" id="CP056597">
    <property type="protein sequence ID" value="QLY36796.1"/>
    <property type="molecule type" value="Genomic_DNA"/>
</dbReference>
<organism evidence="1 3">
    <name type="scientific">Citrobacter freundii</name>
    <dbReference type="NCBI Taxonomy" id="546"/>
    <lineage>
        <taxon>Bacteria</taxon>
        <taxon>Pseudomonadati</taxon>
        <taxon>Pseudomonadota</taxon>
        <taxon>Gammaproteobacteria</taxon>
        <taxon>Enterobacterales</taxon>
        <taxon>Enterobacteriaceae</taxon>
        <taxon>Citrobacter</taxon>
        <taxon>Citrobacter freundii complex</taxon>
    </lineage>
</organism>
<sequence length="91" mass="9949">MELSRQQLQQKISLLESSPNDDIAEFALYAARALLGYMTRVESLEHALAVPIKLPYCSASPVCEIEAGYAAGVSDCREAIRRAGYLLDGDD</sequence>
<dbReference type="AlphaFoldDB" id="A0A7D6V7N1"/>
<dbReference type="Proteomes" id="UP000512043">
    <property type="component" value="Chromosome"/>
</dbReference>